<dbReference type="Proteomes" id="UP000242814">
    <property type="component" value="Unassembled WGS sequence"/>
</dbReference>
<keyword evidence="1" id="KW-0479">Metal-binding</keyword>
<dbReference type="InterPro" id="IPR001878">
    <property type="entry name" value="Znf_CCHC"/>
</dbReference>
<protein>
    <recommendedName>
        <fullName evidence="3">CCHC-type domain-containing protein</fullName>
    </recommendedName>
</protein>
<dbReference type="Pfam" id="PF00098">
    <property type="entry name" value="zf-CCHC"/>
    <property type="match status" value="1"/>
</dbReference>
<feature type="compositionally biased region" description="Basic and acidic residues" evidence="2">
    <location>
        <begin position="17"/>
        <end position="30"/>
    </location>
</feature>
<feature type="domain" description="CCHC-type" evidence="3">
    <location>
        <begin position="218"/>
        <end position="232"/>
    </location>
</feature>
<name>A0A1D2J5E6_PARBR</name>
<proteinExistence type="predicted"/>
<feature type="region of interest" description="Disordered" evidence="2">
    <location>
        <begin position="172"/>
        <end position="207"/>
    </location>
</feature>
<feature type="compositionally biased region" description="Polar residues" evidence="2">
    <location>
        <begin position="1"/>
        <end position="16"/>
    </location>
</feature>
<keyword evidence="1" id="KW-0863">Zinc-finger</keyword>
<reference evidence="4 5" key="1">
    <citation type="submission" date="2016-06" db="EMBL/GenBank/DDBJ databases">
        <authorList>
            <person name="Kjaerup R.B."/>
            <person name="Dalgaard T.S."/>
            <person name="Juul-Madsen H.R."/>
        </authorList>
    </citation>
    <scope>NUCLEOTIDE SEQUENCE [LARGE SCALE GENOMIC DNA]</scope>
    <source>
        <strain evidence="4 5">Pb300</strain>
    </source>
</reference>
<organism evidence="4 5">
    <name type="scientific">Paracoccidioides brasiliensis</name>
    <dbReference type="NCBI Taxonomy" id="121759"/>
    <lineage>
        <taxon>Eukaryota</taxon>
        <taxon>Fungi</taxon>
        <taxon>Dikarya</taxon>
        <taxon>Ascomycota</taxon>
        <taxon>Pezizomycotina</taxon>
        <taxon>Eurotiomycetes</taxon>
        <taxon>Eurotiomycetidae</taxon>
        <taxon>Onygenales</taxon>
        <taxon>Ajellomycetaceae</taxon>
        <taxon>Paracoccidioides</taxon>
    </lineage>
</organism>
<dbReference type="Gene3D" id="4.10.60.10">
    <property type="entry name" value="Zinc finger, CCHC-type"/>
    <property type="match status" value="1"/>
</dbReference>
<dbReference type="SMART" id="SM00343">
    <property type="entry name" value="ZnF_C2HC"/>
    <property type="match status" value="1"/>
</dbReference>
<evidence type="ECO:0000259" key="3">
    <source>
        <dbReference type="PROSITE" id="PS50158"/>
    </source>
</evidence>
<evidence type="ECO:0000256" key="2">
    <source>
        <dbReference type="SAM" id="MobiDB-lite"/>
    </source>
</evidence>
<evidence type="ECO:0000256" key="1">
    <source>
        <dbReference type="PROSITE-ProRule" id="PRU00047"/>
    </source>
</evidence>
<feature type="compositionally biased region" description="Low complexity" evidence="2">
    <location>
        <begin position="194"/>
        <end position="204"/>
    </location>
</feature>
<dbReference type="GO" id="GO:0003676">
    <property type="term" value="F:nucleic acid binding"/>
    <property type="evidence" value="ECO:0007669"/>
    <property type="project" value="InterPro"/>
</dbReference>
<dbReference type="VEuPathDB" id="FungiDB:PADG_08127"/>
<gene>
    <name evidence="4" type="ORF">ACO22_07318</name>
</gene>
<feature type="region of interest" description="Disordered" evidence="2">
    <location>
        <begin position="1"/>
        <end position="30"/>
    </location>
</feature>
<dbReference type="InterPro" id="IPR036875">
    <property type="entry name" value="Znf_CCHC_sf"/>
</dbReference>
<dbReference type="GO" id="GO:0008270">
    <property type="term" value="F:zinc ion binding"/>
    <property type="evidence" value="ECO:0007669"/>
    <property type="project" value="UniProtKB-KW"/>
</dbReference>
<dbReference type="VEuPathDB" id="FungiDB:PABG_11154"/>
<sequence>MTVSNQATSRGITPSENTRRSVRIDDPKHLTDGKEPKFEHWLSRMKNKLRENTDHYPTERMKDCTAEEIFEHLKSIYEDANKLQNAKSDYRKLTMRNGDNYHEFVTKFLHLAGEAKIAKGDYKTDFNDKLSFDLQRMVAVANATTDTYTEFRKICAQAAHTLRTINATQKSKSLWGNGPNTFKQNTLRTANSQTPPSTSTSKSPTIRETLGSRSDIQCYYCKEKGHIARNCPAKQISQQVIAELTGNDAPEPSADSGKE</sequence>
<evidence type="ECO:0000313" key="5">
    <source>
        <dbReference type="Proteomes" id="UP000242814"/>
    </source>
</evidence>
<feature type="compositionally biased region" description="Polar residues" evidence="2">
    <location>
        <begin position="172"/>
        <end position="193"/>
    </location>
</feature>
<dbReference type="SUPFAM" id="SSF57756">
    <property type="entry name" value="Retrovirus zinc finger-like domains"/>
    <property type="match status" value="1"/>
</dbReference>
<comment type="caution">
    <text evidence="4">The sequence shown here is derived from an EMBL/GenBank/DDBJ whole genome shotgun (WGS) entry which is preliminary data.</text>
</comment>
<dbReference type="AlphaFoldDB" id="A0A1D2J5E6"/>
<keyword evidence="1" id="KW-0862">Zinc</keyword>
<evidence type="ECO:0000313" key="4">
    <source>
        <dbReference type="EMBL" id="ODH13377.1"/>
    </source>
</evidence>
<dbReference type="PROSITE" id="PS50158">
    <property type="entry name" value="ZF_CCHC"/>
    <property type="match status" value="1"/>
</dbReference>
<accession>A0A1D2J5E6</accession>
<dbReference type="EMBL" id="LZYO01000502">
    <property type="protein sequence ID" value="ODH13377.1"/>
    <property type="molecule type" value="Genomic_DNA"/>
</dbReference>